<protein>
    <submittedName>
        <fullName evidence="2">Uncharacterized protein</fullName>
    </submittedName>
</protein>
<feature type="region of interest" description="Disordered" evidence="1">
    <location>
        <begin position="128"/>
        <end position="181"/>
    </location>
</feature>
<proteinExistence type="predicted"/>
<keyword evidence="3" id="KW-1185">Reference proteome</keyword>
<dbReference type="EMBL" id="JBEFKJ010000002">
    <property type="protein sequence ID" value="KAL2047598.1"/>
    <property type="molecule type" value="Genomic_DNA"/>
</dbReference>
<name>A0ABR4AR27_9LECA</name>
<dbReference type="Proteomes" id="UP001590950">
    <property type="component" value="Unassembled WGS sequence"/>
</dbReference>
<comment type="caution">
    <text evidence="2">The sequence shown here is derived from an EMBL/GenBank/DDBJ whole genome shotgun (WGS) entry which is preliminary data.</text>
</comment>
<organism evidence="2 3">
    <name type="scientific">Stereocaulon virgatum</name>
    <dbReference type="NCBI Taxonomy" id="373712"/>
    <lineage>
        <taxon>Eukaryota</taxon>
        <taxon>Fungi</taxon>
        <taxon>Dikarya</taxon>
        <taxon>Ascomycota</taxon>
        <taxon>Pezizomycotina</taxon>
        <taxon>Lecanoromycetes</taxon>
        <taxon>OSLEUM clade</taxon>
        <taxon>Lecanoromycetidae</taxon>
        <taxon>Lecanorales</taxon>
        <taxon>Lecanorineae</taxon>
        <taxon>Stereocaulaceae</taxon>
        <taxon>Stereocaulon</taxon>
    </lineage>
</organism>
<evidence type="ECO:0000313" key="2">
    <source>
        <dbReference type="EMBL" id="KAL2047598.1"/>
    </source>
</evidence>
<sequence>MCRYNLLLHRCAHTRKTPAPRTCTNTPTCVDAHAQLLELTRDLSTTRKAIRAHHTADTSNNGTTQLKTNYKSFFGHGSGNGSRVIDSLEQLEDYLDGEIKGVCTDTNPVVRSNTFCEDGCWESVQIQAREESERREREQDSADRETNRRAESRRWERAERGADFRDDGYREYGGPPPPYQR</sequence>
<reference evidence="2 3" key="1">
    <citation type="submission" date="2024-09" db="EMBL/GenBank/DDBJ databases">
        <title>Rethinking Asexuality: The Enigmatic Case of Functional Sexual Genes in Lepraria (Stereocaulaceae).</title>
        <authorList>
            <person name="Doellman M."/>
            <person name="Sun Y."/>
            <person name="Barcenas-Pena A."/>
            <person name="Lumbsch H.T."/>
            <person name="Grewe F."/>
        </authorList>
    </citation>
    <scope>NUCLEOTIDE SEQUENCE [LARGE SCALE GENOMIC DNA]</scope>
    <source>
        <strain evidence="2 3">Mercado 3170</strain>
    </source>
</reference>
<evidence type="ECO:0000256" key="1">
    <source>
        <dbReference type="SAM" id="MobiDB-lite"/>
    </source>
</evidence>
<evidence type="ECO:0000313" key="3">
    <source>
        <dbReference type="Proteomes" id="UP001590950"/>
    </source>
</evidence>
<feature type="compositionally biased region" description="Basic and acidic residues" evidence="1">
    <location>
        <begin position="128"/>
        <end position="170"/>
    </location>
</feature>
<accession>A0ABR4AR27</accession>
<gene>
    <name evidence="2" type="ORF">N7G274_000640</name>
</gene>